<proteinExistence type="predicted"/>
<name>A0A165IN73_9BASI</name>
<sequence>MSAVQPPPAATEVSKATLSAFDHDNSLKEHLARVGVHFKQLTTLAAFEYLKVLGAGVVGAIVLQVQSSNGNRFAVLPLATGDETSSIKNTGLQFIDTMSFDNLDNKLVKFKIANGSSDTGPSSCVISFTATTEAGGNIATLTLTNGQLGWLGSSGYCTFFPTPAQP</sequence>
<gene>
    <name evidence="1" type="ORF">CALCODRAFT_515165</name>
</gene>
<protein>
    <submittedName>
        <fullName evidence="1">Uncharacterized protein</fullName>
    </submittedName>
</protein>
<evidence type="ECO:0000313" key="2">
    <source>
        <dbReference type="Proteomes" id="UP000076842"/>
    </source>
</evidence>
<organism evidence="1 2">
    <name type="scientific">Calocera cornea HHB12733</name>
    <dbReference type="NCBI Taxonomy" id="1353952"/>
    <lineage>
        <taxon>Eukaryota</taxon>
        <taxon>Fungi</taxon>
        <taxon>Dikarya</taxon>
        <taxon>Basidiomycota</taxon>
        <taxon>Agaricomycotina</taxon>
        <taxon>Dacrymycetes</taxon>
        <taxon>Dacrymycetales</taxon>
        <taxon>Dacrymycetaceae</taxon>
        <taxon>Calocera</taxon>
    </lineage>
</organism>
<dbReference type="InParanoid" id="A0A165IN73"/>
<dbReference type="EMBL" id="KV423928">
    <property type="protein sequence ID" value="KZT60789.1"/>
    <property type="molecule type" value="Genomic_DNA"/>
</dbReference>
<evidence type="ECO:0000313" key="1">
    <source>
        <dbReference type="EMBL" id="KZT60789.1"/>
    </source>
</evidence>
<accession>A0A165IN73</accession>
<dbReference type="Proteomes" id="UP000076842">
    <property type="component" value="Unassembled WGS sequence"/>
</dbReference>
<reference evidence="1 2" key="1">
    <citation type="journal article" date="2016" name="Mol. Biol. Evol.">
        <title>Comparative Genomics of Early-Diverging Mushroom-Forming Fungi Provides Insights into the Origins of Lignocellulose Decay Capabilities.</title>
        <authorList>
            <person name="Nagy L.G."/>
            <person name="Riley R."/>
            <person name="Tritt A."/>
            <person name="Adam C."/>
            <person name="Daum C."/>
            <person name="Floudas D."/>
            <person name="Sun H."/>
            <person name="Yadav J.S."/>
            <person name="Pangilinan J."/>
            <person name="Larsson K.H."/>
            <person name="Matsuura K."/>
            <person name="Barry K."/>
            <person name="Labutti K."/>
            <person name="Kuo R."/>
            <person name="Ohm R.A."/>
            <person name="Bhattacharya S.S."/>
            <person name="Shirouzu T."/>
            <person name="Yoshinaga Y."/>
            <person name="Martin F.M."/>
            <person name="Grigoriev I.V."/>
            <person name="Hibbett D.S."/>
        </authorList>
    </citation>
    <scope>NUCLEOTIDE SEQUENCE [LARGE SCALE GENOMIC DNA]</scope>
    <source>
        <strain evidence="1 2">HHB12733</strain>
    </source>
</reference>
<dbReference type="OrthoDB" id="10422465at2759"/>
<dbReference type="AlphaFoldDB" id="A0A165IN73"/>
<keyword evidence="2" id="KW-1185">Reference proteome</keyword>